<dbReference type="Pfam" id="PF01225">
    <property type="entry name" value="Mur_ligase"/>
    <property type="match status" value="1"/>
</dbReference>
<dbReference type="InterPro" id="IPR005863">
    <property type="entry name" value="UDP-N-AcMur_synth"/>
</dbReference>
<dbReference type="Gene3D" id="3.40.1390.10">
    <property type="entry name" value="MurE/MurF, N-terminal domain"/>
    <property type="match status" value="1"/>
</dbReference>
<protein>
    <recommendedName>
        <fullName evidence="10 11">UDP-N-acetylmuramoyl-tripeptide--D-alanyl-D-alanine ligase</fullName>
        <ecNumber evidence="10 11">6.3.2.10</ecNumber>
    </recommendedName>
    <alternativeName>
        <fullName evidence="10">D-alanyl-D-alanine-adding enzyme</fullName>
    </alternativeName>
</protein>
<evidence type="ECO:0000256" key="6">
    <source>
        <dbReference type="ARBA" id="ARBA00022960"/>
    </source>
</evidence>
<evidence type="ECO:0000256" key="8">
    <source>
        <dbReference type="ARBA" id="ARBA00023306"/>
    </source>
</evidence>
<name>A0A0F7KFQ8_9PROT</name>
<evidence type="ECO:0000256" key="3">
    <source>
        <dbReference type="ARBA" id="ARBA00022618"/>
    </source>
</evidence>
<evidence type="ECO:0000256" key="10">
    <source>
        <dbReference type="HAMAP-Rule" id="MF_02019"/>
    </source>
</evidence>
<comment type="pathway">
    <text evidence="10 11">Cell wall biogenesis; peptidoglycan biosynthesis.</text>
</comment>
<dbReference type="RefSeq" id="WP_046849747.1">
    <property type="nucleotide sequence ID" value="NZ_CP011451.1"/>
</dbReference>
<dbReference type="SUPFAM" id="SSF53244">
    <property type="entry name" value="MurD-like peptide ligases, peptide-binding domain"/>
    <property type="match status" value="1"/>
</dbReference>
<evidence type="ECO:0000313" key="16">
    <source>
        <dbReference type="EMBL" id="TYP83869.1"/>
    </source>
</evidence>
<evidence type="ECO:0000256" key="5">
    <source>
        <dbReference type="ARBA" id="ARBA00022840"/>
    </source>
</evidence>
<evidence type="ECO:0000313" key="17">
    <source>
        <dbReference type="Proteomes" id="UP000034156"/>
    </source>
</evidence>
<evidence type="ECO:0000256" key="7">
    <source>
        <dbReference type="ARBA" id="ARBA00022984"/>
    </source>
</evidence>
<dbReference type="SUPFAM" id="SSF63418">
    <property type="entry name" value="MurE/MurF N-terminal domain"/>
    <property type="match status" value="1"/>
</dbReference>
<evidence type="ECO:0000259" key="14">
    <source>
        <dbReference type="Pfam" id="PF08245"/>
    </source>
</evidence>
<feature type="domain" description="Mur ligase central" evidence="14">
    <location>
        <begin position="108"/>
        <end position="306"/>
    </location>
</feature>
<dbReference type="EMBL" id="CP011451">
    <property type="protein sequence ID" value="AKH37672.1"/>
    <property type="molecule type" value="Genomic_DNA"/>
</dbReference>
<dbReference type="GO" id="GO:0005524">
    <property type="term" value="F:ATP binding"/>
    <property type="evidence" value="ECO:0007669"/>
    <property type="project" value="UniProtKB-UniRule"/>
</dbReference>
<dbReference type="EC" id="6.3.2.10" evidence="10 11"/>
<keyword evidence="1 10" id="KW-0963">Cytoplasm</keyword>
<keyword evidence="7 10" id="KW-0573">Peptidoglycan synthesis</keyword>
<dbReference type="InterPro" id="IPR035911">
    <property type="entry name" value="MurE/MurF_N"/>
</dbReference>
<dbReference type="InterPro" id="IPR013221">
    <property type="entry name" value="Mur_ligase_cen"/>
</dbReference>
<dbReference type="Pfam" id="PF02875">
    <property type="entry name" value="Mur_ligase_C"/>
    <property type="match status" value="1"/>
</dbReference>
<dbReference type="InterPro" id="IPR000713">
    <property type="entry name" value="Mur_ligase_N"/>
</dbReference>
<evidence type="ECO:0000256" key="2">
    <source>
        <dbReference type="ARBA" id="ARBA00022598"/>
    </source>
</evidence>
<dbReference type="Gene3D" id="3.40.1190.10">
    <property type="entry name" value="Mur-like, catalytic domain"/>
    <property type="match status" value="1"/>
</dbReference>
<dbReference type="InterPro" id="IPR004101">
    <property type="entry name" value="Mur_ligase_C"/>
</dbReference>
<dbReference type="InterPro" id="IPR036565">
    <property type="entry name" value="Mur-like_cat_sf"/>
</dbReference>
<gene>
    <name evidence="10" type="primary">murF</name>
    <name evidence="15" type="ORF">AAW31_07420</name>
    <name evidence="16" type="ORF">BCL69_104124</name>
</gene>
<feature type="binding site" evidence="10">
    <location>
        <begin position="110"/>
        <end position="116"/>
    </location>
    <ligand>
        <name>ATP</name>
        <dbReference type="ChEBI" id="CHEBI:30616"/>
    </ligand>
</feature>
<dbReference type="GO" id="GO:0071555">
    <property type="term" value="P:cell wall organization"/>
    <property type="evidence" value="ECO:0007669"/>
    <property type="project" value="UniProtKB-KW"/>
</dbReference>
<keyword evidence="5 10" id="KW-0067">ATP-binding</keyword>
<keyword evidence="9 10" id="KW-0961">Cell wall biogenesis/degradation</keyword>
<keyword evidence="3 10" id="KW-0132">Cell division</keyword>
<dbReference type="Pfam" id="PF08245">
    <property type="entry name" value="Mur_ligase_M"/>
    <property type="match status" value="1"/>
</dbReference>
<keyword evidence="2 10" id="KW-0436">Ligase</keyword>
<comment type="function">
    <text evidence="10 11">Involved in cell wall formation. Catalyzes the final step in the synthesis of UDP-N-acetylmuramoyl-pentapeptide, the precursor of murein.</text>
</comment>
<dbReference type="Proteomes" id="UP000034156">
    <property type="component" value="Chromosome"/>
</dbReference>
<evidence type="ECO:0000313" key="18">
    <source>
        <dbReference type="Proteomes" id="UP000324176"/>
    </source>
</evidence>
<dbReference type="KEGG" id="nco:AAW31_07420"/>
<comment type="similarity">
    <text evidence="10">Belongs to the MurCDEF family. MurF subfamily.</text>
</comment>
<dbReference type="Gene3D" id="3.90.190.20">
    <property type="entry name" value="Mur ligase, C-terminal domain"/>
    <property type="match status" value="1"/>
</dbReference>
<dbReference type="GO" id="GO:0051301">
    <property type="term" value="P:cell division"/>
    <property type="evidence" value="ECO:0007669"/>
    <property type="project" value="UniProtKB-KW"/>
</dbReference>
<evidence type="ECO:0000259" key="13">
    <source>
        <dbReference type="Pfam" id="PF02875"/>
    </source>
</evidence>
<dbReference type="InterPro" id="IPR036615">
    <property type="entry name" value="Mur_ligase_C_dom_sf"/>
</dbReference>
<dbReference type="UniPathway" id="UPA00219"/>
<dbReference type="PATRIC" id="fig|44574.3.peg.1805"/>
<dbReference type="GO" id="GO:0008360">
    <property type="term" value="P:regulation of cell shape"/>
    <property type="evidence" value="ECO:0007669"/>
    <property type="project" value="UniProtKB-KW"/>
</dbReference>
<dbReference type="AlphaFoldDB" id="A0A0F7KFQ8"/>
<reference evidence="16 18" key="3">
    <citation type="submission" date="2019-07" db="EMBL/GenBank/DDBJ databases">
        <title>Active sludge and wastewater microbial communities from Klosterneuburg, Austria.</title>
        <authorList>
            <person name="Wagner M."/>
        </authorList>
    </citation>
    <scope>NUCLEOTIDE SEQUENCE [LARGE SCALE GENOMIC DNA]</scope>
    <source>
        <strain evidence="16 18">Nm2</strain>
    </source>
</reference>
<dbReference type="InterPro" id="IPR051046">
    <property type="entry name" value="MurCDEF_CellWall_CoF430Synth"/>
</dbReference>
<evidence type="ECO:0000256" key="4">
    <source>
        <dbReference type="ARBA" id="ARBA00022741"/>
    </source>
</evidence>
<organism evidence="15 17">
    <name type="scientific">Nitrosomonas communis</name>
    <dbReference type="NCBI Taxonomy" id="44574"/>
    <lineage>
        <taxon>Bacteria</taxon>
        <taxon>Pseudomonadati</taxon>
        <taxon>Pseudomonadota</taxon>
        <taxon>Betaproteobacteria</taxon>
        <taxon>Nitrosomonadales</taxon>
        <taxon>Nitrosomonadaceae</taxon>
        <taxon>Nitrosomonas</taxon>
    </lineage>
</organism>
<evidence type="ECO:0000256" key="11">
    <source>
        <dbReference type="RuleBase" id="RU004136"/>
    </source>
</evidence>
<evidence type="ECO:0000313" key="15">
    <source>
        <dbReference type="EMBL" id="AKH37672.1"/>
    </source>
</evidence>
<dbReference type="Proteomes" id="UP000324176">
    <property type="component" value="Unassembled WGS sequence"/>
</dbReference>
<dbReference type="HAMAP" id="MF_02019">
    <property type="entry name" value="MurF"/>
    <property type="match status" value="1"/>
</dbReference>
<reference evidence="17" key="1">
    <citation type="submission" date="2015-05" db="EMBL/GenBank/DDBJ databases">
        <title>Draft genome of Nitrosomonas communis strain Nm2.</title>
        <authorList>
            <person name="Kozlowski J.A."/>
            <person name="Kits K.D."/>
            <person name="Stein L.Y."/>
        </authorList>
    </citation>
    <scope>NUCLEOTIDE SEQUENCE [LARGE SCALE GENOMIC DNA]</scope>
    <source>
        <strain evidence="17">Nm2</strain>
    </source>
</reference>
<comment type="catalytic activity">
    <reaction evidence="10 11">
        <text>D-alanyl-D-alanine + UDP-N-acetyl-alpha-D-muramoyl-L-alanyl-gamma-D-glutamyl-meso-2,6-diaminopimelate + ATP = UDP-N-acetyl-alpha-D-muramoyl-L-alanyl-gamma-D-glutamyl-meso-2,6-diaminopimeloyl-D-alanyl-D-alanine + ADP + phosphate + H(+)</text>
        <dbReference type="Rhea" id="RHEA:28374"/>
        <dbReference type="ChEBI" id="CHEBI:15378"/>
        <dbReference type="ChEBI" id="CHEBI:30616"/>
        <dbReference type="ChEBI" id="CHEBI:43474"/>
        <dbReference type="ChEBI" id="CHEBI:57822"/>
        <dbReference type="ChEBI" id="CHEBI:61386"/>
        <dbReference type="ChEBI" id="CHEBI:83905"/>
        <dbReference type="ChEBI" id="CHEBI:456216"/>
        <dbReference type="EC" id="6.3.2.10"/>
    </reaction>
</comment>
<evidence type="ECO:0000259" key="12">
    <source>
        <dbReference type="Pfam" id="PF01225"/>
    </source>
</evidence>
<keyword evidence="17" id="KW-1185">Reference proteome</keyword>
<dbReference type="GO" id="GO:0009252">
    <property type="term" value="P:peptidoglycan biosynthetic process"/>
    <property type="evidence" value="ECO:0007669"/>
    <property type="project" value="UniProtKB-UniRule"/>
</dbReference>
<feature type="domain" description="Mur ligase C-terminal" evidence="13">
    <location>
        <begin position="328"/>
        <end position="447"/>
    </location>
</feature>
<reference evidence="15 17" key="2">
    <citation type="journal article" date="2016" name="Genome Announc.">
        <title>Genome Sequence of Nitrosomonas communis Strain Nm2, a Mesophilic Ammonia-Oxidizing Bacterium Isolated from Mediterranean Soil.</title>
        <authorList>
            <person name="Kozlowski J.A."/>
            <person name="Kits K.D."/>
            <person name="Stein L.Y."/>
        </authorList>
    </citation>
    <scope>NUCLEOTIDE SEQUENCE [LARGE SCALE GENOMIC DNA]</scope>
    <source>
        <strain evidence="15 17">Nm2</strain>
    </source>
</reference>
<keyword evidence="6 10" id="KW-0133">Cell shape</keyword>
<evidence type="ECO:0000256" key="1">
    <source>
        <dbReference type="ARBA" id="ARBA00022490"/>
    </source>
</evidence>
<dbReference type="GO" id="GO:0005737">
    <property type="term" value="C:cytoplasm"/>
    <property type="evidence" value="ECO:0007669"/>
    <property type="project" value="UniProtKB-SubCell"/>
</dbReference>
<dbReference type="PANTHER" id="PTHR43024:SF1">
    <property type="entry name" value="UDP-N-ACETYLMURAMOYL-TRIPEPTIDE--D-ALANYL-D-ALANINE LIGASE"/>
    <property type="match status" value="1"/>
</dbReference>
<dbReference type="OrthoDB" id="9801978at2"/>
<dbReference type="PANTHER" id="PTHR43024">
    <property type="entry name" value="UDP-N-ACETYLMURAMOYL-TRIPEPTIDE--D-ALANYL-D-ALANINE LIGASE"/>
    <property type="match status" value="1"/>
</dbReference>
<comment type="subcellular location">
    <subcellularLocation>
        <location evidence="10 11">Cytoplasm</location>
    </subcellularLocation>
</comment>
<dbReference type="EMBL" id="VNHT01000041">
    <property type="protein sequence ID" value="TYP83869.1"/>
    <property type="molecule type" value="Genomic_DNA"/>
</dbReference>
<sequence length="460" mass="49582">MMSIQEAAHALSAKWGGKNVLFTGVSTDSRTIKHGELFVALSGKQFDGHQFIASARDQGAVAALVERRMDIGQSLPEFGWLEVADTRLGLGQLSAYWRTRFSLPLVAVTGSNGKTTVKEMIASIFRKAVMANVEGNDLASDRVLATFGNLNNDIGVPQMLLRLREQHAYAVIEMGMNHAGEIAYLTRLTHPTVAVITNAGAAHIEGLGSVEAIARAKGEIFEGLSDKGVGIINADDDHASLWRSLVKSRHIIDFSLNSPAQVTACYQSDSSGNRWMLKLPEGSEEIRLQVPGQHNIYNALAAAATAVAVGIDKHTIVSGLQAFCGVQGRLQKKLGLHQATLIDDTYNANPESMKAALAVLANEPGKKVLVLGDMGELGPNAADFHHQIGVEANHFGIDQLLTLGSLSKHAAVGFGRGARHFPTMEALLVEAEKLLDINVNMLVKGSRFMQMERVIRRLEA</sequence>
<keyword evidence="8 10" id="KW-0131">Cell cycle</keyword>
<proteinExistence type="inferred from homology"/>
<accession>A0A0F7KFQ8</accession>
<evidence type="ECO:0000256" key="9">
    <source>
        <dbReference type="ARBA" id="ARBA00023316"/>
    </source>
</evidence>
<dbReference type="SUPFAM" id="SSF53623">
    <property type="entry name" value="MurD-like peptide ligases, catalytic domain"/>
    <property type="match status" value="1"/>
</dbReference>
<feature type="domain" description="Mur ligase N-terminal catalytic" evidence="12">
    <location>
        <begin position="23"/>
        <end position="69"/>
    </location>
</feature>
<keyword evidence="4 10" id="KW-0547">Nucleotide-binding</keyword>
<dbReference type="NCBIfam" id="TIGR01143">
    <property type="entry name" value="murF"/>
    <property type="match status" value="1"/>
</dbReference>
<dbReference type="GO" id="GO:0047480">
    <property type="term" value="F:UDP-N-acetylmuramoyl-tripeptide-D-alanyl-D-alanine ligase activity"/>
    <property type="evidence" value="ECO:0007669"/>
    <property type="project" value="UniProtKB-UniRule"/>
</dbReference>